<dbReference type="Pfam" id="PF05834">
    <property type="entry name" value="Lycopene_cycl"/>
    <property type="match status" value="1"/>
</dbReference>
<name>A0A4Y6PTX9_PERCE</name>
<dbReference type="GO" id="GO:0016117">
    <property type="term" value="P:carotenoid biosynthetic process"/>
    <property type="evidence" value="ECO:0007669"/>
    <property type="project" value="UniProtKB-KW"/>
</dbReference>
<dbReference type="GO" id="GO:0016860">
    <property type="term" value="F:intramolecular oxidoreductase activity"/>
    <property type="evidence" value="ECO:0007669"/>
    <property type="project" value="UniProtKB-ARBA"/>
</dbReference>
<dbReference type="InterPro" id="IPR036188">
    <property type="entry name" value="FAD/NAD-bd_sf"/>
</dbReference>
<evidence type="ECO:0000256" key="2">
    <source>
        <dbReference type="ARBA" id="ARBA00022746"/>
    </source>
</evidence>
<keyword evidence="2" id="KW-0125">Carotenoid biosynthesis</keyword>
<dbReference type="OrthoDB" id="537501at2"/>
<dbReference type="PRINTS" id="PR00420">
    <property type="entry name" value="RNGMNOXGNASE"/>
</dbReference>
<dbReference type="EMBL" id="CP041186">
    <property type="protein sequence ID" value="QDG51225.1"/>
    <property type="molecule type" value="Genomic_DNA"/>
</dbReference>
<dbReference type="InterPro" id="IPR010108">
    <property type="entry name" value="Lycopene_cyclase_b/e"/>
</dbReference>
<dbReference type="NCBIfam" id="TIGR01790">
    <property type="entry name" value="carotene-cycl"/>
    <property type="match status" value="1"/>
</dbReference>
<dbReference type="PANTHER" id="PTHR39757">
    <property type="match status" value="1"/>
</dbReference>
<protein>
    <submittedName>
        <fullName evidence="4">Lycopene cyclase family protein</fullName>
    </submittedName>
</protein>
<dbReference type="AlphaFoldDB" id="A0A4Y6PTX9"/>
<evidence type="ECO:0000256" key="1">
    <source>
        <dbReference type="ARBA" id="ARBA00006599"/>
    </source>
</evidence>
<organism evidence="4 5">
    <name type="scientific">Persicimonas caeni</name>
    <dbReference type="NCBI Taxonomy" id="2292766"/>
    <lineage>
        <taxon>Bacteria</taxon>
        <taxon>Deltaproteobacteria</taxon>
        <taxon>Bradymonadales</taxon>
        <taxon>Bradymonadaceae</taxon>
        <taxon>Persicimonas</taxon>
    </lineage>
</organism>
<gene>
    <name evidence="4" type="ORF">FIV42_10880</name>
</gene>
<sequence length="410" mass="45442">MDVLVVGAGPAGMAASAALARAGLDVGCLAPSHPSPWPNNYGLWEDEIAGLGLADCYDRRWDNPVAYTSKTHAHHLDRVYLRLDNQKLRARLTEWCDAHGVRWLEGFAASTRVNKRGITVLDRHGQEYTAALLIDATGHRPKFVEREQGGANASQAAYGFVGDFDGDPIGGDDLVLMDFREDFLDAGPRRSPEATFLYAMNLGDGRYFVEETSLVHRPAMTFDVLEERLAQRLRARGVPVVGVEDVERCLIPMNSPMPLLDQQVVGFGAAASMVHPATGYQMARMLRTAPELAGVIAEQLGKLGADPKDAAQSAWRTIWPEDQVRARKLWMFGLECLLRLEPAQTRRFFEVFFSLPGEYWKGYMSGTLAPAEIARVMWSLFRVAPMSLRMSLTKTAMGREGWEMIRALAG</sequence>
<reference evidence="4 5" key="1">
    <citation type="submission" date="2019-06" db="EMBL/GenBank/DDBJ databases">
        <title>Persicimonas caeni gen. nov., sp. nov., a predatory bacterium isolated from solar saltern.</title>
        <authorList>
            <person name="Wang S."/>
        </authorList>
    </citation>
    <scope>NUCLEOTIDE SEQUENCE [LARGE SCALE GENOMIC DNA]</scope>
    <source>
        <strain evidence="4 5">YN101</strain>
    </source>
</reference>
<evidence type="ECO:0000313" key="5">
    <source>
        <dbReference type="Proteomes" id="UP000315995"/>
    </source>
</evidence>
<dbReference type="GO" id="GO:0016705">
    <property type="term" value="F:oxidoreductase activity, acting on paired donors, with incorporation or reduction of molecular oxygen"/>
    <property type="evidence" value="ECO:0007669"/>
    <property type="project" value="InterPro"/>
</dbReference>
<dbReference type="SUPFAM" id="SSF51905">
    <property type="entry name" value="FAD/NAD(P)-binding domain"/>
    <property type="match status" value="1"/>
</dbReference>
<dbReference type="PANTHER" id="PTHR39757:SF5">
    <property type="entry name" value="OS02G0190600 PROTEIN"/>
    <property type="match status" value="1"/>
</dbReference>
<evidence type="ECO:0000313" key="4">
    <source>
        <dbReference type="EMBL" id="QDG51225.1"/>
    </source>
</evidence>
<evidence type="ECO:0000256" key="3">
    <source>
        <dbReference type="ARBA" id="ARBA00023027"/>
    </source>
</evidence>
<dbReference type="Proteomes" id="UP000315995">
    <property type="component" value="Chromosome"/>
</dbReference>
<dbReference type="RefSeq" id="WP_141197710.1">
    <property type="nucleotide sequence ID" value="NZ_CP041186.1"/>
</dbReference>
<accession>A0A5B8Y8P7</accession>
<keyword evidence="3" id="KW-0520">NAD</keyword>
<accession>A0A4Y6PTX9</accession>
<dbReference type="Gene3D" id="3.50.50.60">
    <property type="entry name" value="FAD/NAD(P)-binding domain"/>
    <property type="match status" value="1"/>
</dbReference>
<comment type="similarity">
    <text evidence="1">Belongs to the lycopene cyclase family.</text>
</comment>
<proteinExistence type="inferred from homology"/>
<keyword evidence="5" id="KW-1185">Reference proteome</keyword>